<reference evidence="17 18" key="1">
    <citation type="submission" date="2019-03" db="EMBL/GenBank/DDBJ databases">
        <authorList>
            <person name="Gaulin E."/>
            <person name="Dumas B."/>
        </authorList>
    </citation>
    <scope>NUCLEOTIDE SEQUENCE [LARGE SCALE GENOMIC DNA]</scope>
    <source>
        <strain evidence="17">CBS 568.67</strain>
    </source>
</reference>
<dbReference type="GO" id="GO:0005509">
    <property type="term" value="F:calcium ion binding"/>
    <property type="evidence" value="ECO:0007669"/>
    <property type="project" value="InterPro"/>
</dbReference>
<evidence type="ECO:0000256" key="6">
    <source>
        <dbReference type="ARBA" id="ARBA00022837"/>
    </source>
</evidence>
<evidence type="ECO:0000256" key="9">
    <source>
        <dbReference type="ARBA" id="ARBA00048605"/>
    </source>
</evidence>
<reference evidence="16" key="2">
    <citation type="submission" date="2019-06" db="EMBL/GenBank/DDBJ databases">
        <title>Genomics analysis of Aphanomyces spp. identifies a new class of oomycete effector associated with host adaptation.</title>
        <authorList>
            <person name="Gaulin E."/>
        </authorList>
    </citation>
    <scope>NUCLEOTIDE SEQUENCE</scope>
    <source>
        <strain evidence="16">CBS 578.67</strain>
    </source>
</reference>
<comment type="catalytic activity">
    <reaction evidence="8">
        <text>N(4)-(alpha-D-Man-(1-&gt;2)-alpha-D-Man-(1-&gt;2)-alpha-D-Man-(1-&gt;3)-[alpha-D-Man-(1-&gt;3)-[alpha-D-Man-(1-&gt;2)-alpha-D-Man-(1-&gt;6)]-alpha-D-Man-(1-&gt;6)]-beta-D-Man-(1-&gt;4)-beta-D-GlcNAc-(1-&gt;4)-beta-D-GlcNAc)-L-asparaginyl-[protein] (N-glucan mannose isomer 8A1,2,3B1,3) + 3 H2O = N(4)-(alpha-D-Man-(1-&gt;3)-[alpha-D-Man-(1-&gt;3)-[alpha-D-Man-(1-&gt;6)]-alpha-D-Man-(1-&gt;6)]-beta-D-Man-(1-&gt;4)-beta-D-GlcNAc-(1-&gt;4)-beta-D-GlcNAc)-L-asparaginyl-[protein] (N-glucan mannose isomer 5A1,2) + 3 beta-D-mannose</text>
        <dbReference type="Rhea" id="RHEA:56028"/>
        <dbReference type="Rhea" id="RHEA-COMP:14358"/>
        <dbReference type="Rhea" id="RHEA-COMP:14367"/>
        <dbReference type="ChEBI" id="CHEBI:15377"/>
        <dbReference type="ChEBI" id="CHEBI:28563"/>
        <dbReference type="ChEBI" id="CHEBI:59087"/>
        <dbReference type="ChEBI" id="CHEBI:60628"/>
        <dbReference type="EC" id="3.2.1.113"/>
    </reaction>
</comment>
<feature type="binding site" evidence="11">
    <location>
        <position position="563"/>
    </location>
    <ligand>
        <name>Ca(2+)</name>
        <dbReference type="ChEBI" id="CHEBI:29108"/>
    </ligand>
</feature>
<evidence type="ECO:0000256" key="10">
    <source>
        <dbReference type="PIRSR" id="PIRSR601382-1"/>
    </source>
</evidence>
<dbReference type="InterPro" id="IPR001382">
    <property type="entry name" value="Glyco_hydro_47"/>
</dbReference>
<comment type="cofactor">
    <cofactor evidence="1 11">
        <name>Ca(2+)</name>
        <dbReference type="ChEBI" id="CHEBI:29108"/>
    </cofactor>
</comment>
<dbReference type="GO" id="GO:0005783">
    <property type="term" value="C:endoplasmic reticulum"/>
    <property type="evidence" value="ECO:0007669"/>
    <property type="project" value="TreeGrafter"/>
</dbReference>
<evidence type="ECO:0000256" key="12">
    <source>
        <dbReference type="PIRSR" id="PIRSR601382-3"/>
    </source>
</evidence>
<feature type="active site" description="Proton donor" evidence="10">
    <location>
        <position position="210"/>
    </location>
</feature>
<feature type="transmembrane region" description="Helical" evidence="15">
    <location>
        <begin position="12"/>
        <end position="30"/>
    </location>
</feature>
<dbReference type="GO" id="GO:0004571">
    <property type="term" value="F:mannosyl-oligosaccharide 1,2-alpha-mannosidase activity"/>
    <property type="evidence" value="ECO:0007669"/>
    <property type="project" value="UniProtKB-EC"/>
</dbReference>
<dbReference type="AlphaFoldDB" id="A0A485L5I5"/>
<dbReference type="PRINTS" id="PR00747">
    <property type="entry name" value="GLYHDRLASE47"/>
</dbReference>
<dbReference type="PANTHER" id="PTHR11742:SF55">
    <property type="entry name" value="ENDOPLASMIC RETICULUM MANNOSYL-OLIGOSACCHARIDE 1,2-ALPHA-MANNOSIDASE"/>
    <property type="match status" value="1"/>
</dbReference>
<evidence type="ECO:0000313" key="16">
    <source>
        <dbReference type="EMBL" id="KAF0693876.1"/>
    </source>
</evidence>
<dbReference type="GO" id="GO:0016020">
    <property type="term" value="C:membrane"/>
    <property type="evidence" value="ECO:0007669"/>
    <property type="project" value="InterPro"/>
</dbReference>
<keyword evidence="5 13" id="KW-0378">Hydrolase</keyword>
<keyword evidence="7 12" id="KW-1015">Disulfide bond</keyword>
<dbReference type="Proteomes" id="UP000332933">
    <property type="component" value="Unassembled WGS sequence"/>
</dbReference>
<accession>A0A485L5I5</accession>
<protein>
    <recommendedName>
        <fullName evidence="13">alpha-1,2-Mannosidase</fullName>
        <ecNumber evidence="13">3.2.1.-</ecNumber>
    </recommendedName>
</protein>
<name>A0A485L5I5_9STRA</name>
<evidence type="ECO:0000256" key="4">
    <source>
        <dbReference type="ARBA" id="ARBA00022723"/>
    </source>
</evidence>
<gene>
    <name evidence="17" type="primary">Aste57867_15218</name>
    <name evidence="16" type="ORF">As57867_015162</name>
    <name evidence="17" type="ORF">ASTE57867_15218</name>
</gene>
<evidence type="ECO:0000256" key="8">
    <source>
        <dbReference type="ARBA" id="ARBA00047669"/>
    </source>
</evidence>
<dbReference type="InterPro" id="IPR050749">
    <property type="entry name" value="Glycosyl_Hydrolase_47"/>
</dbReference>
<feature type="compositionally biased region" description="Basic and acidic residues" evidence="14">
    <location>
        <begin position="85"/>
        <end position="96"/>
    </location>
</feature>
<comment type="similarity">
    <text evidence="3 13">Belongs to the glycosyl hydrolase 47 family.</text>
</comment>
<keyword evidence="18" id="KW-1185">Reference proteome</keyword>
<comment type="catalytic activity">
    <reaction evidence="9">
        <text>N(4)-(alpha-D-Man-(1-&gt;2)-alpha-D-Man-(1-&gt;2)-alpha-D-Man-(1-&gt;3)-[alpha-D-Man-(1-&gt;2)-alpha-D-Man-(1-&gt;3)-[alpha-D-Man-(1-&gt;2)-alpha-D-Man-(1-&gt;6)]-alpha-D-Man-(1-&gt;6)]-beta-D-Man-(1-&gt;4)-beta-D-GlcNAc-(1-&gt;4)-beta-D-GlcNAc)-L-asparaginyl-[protein] (N-glucan mannose isomer 9A1,2,3B1,2,3) + 4 H2O = N(4)-(alpha-D-Man-(1-&gt;3)-[alpha-D-Man-(1-&gt;3)-[alpha-D-Man-(1-&gt;6)]-alpha-D-Man-(1-&gt;6)]-beta-D-Man-(1-&gt;4)-beta-D-GlcNAc-(1-&gt;4)-beta-D-GlcNAc)-L-asparaginyl-[protein] (N-glucan mannose isomer 5A1,2) + 4 beta-D-mannose</text>
        <dbReference type="Rhea" id="RHEA:56008"/>
        <dbReference type="Rhea" id="RHEA-COMP:14356"/>
        <dbReference type="Rhea" id="RHEA-COMP:14367"/>
        <dbReference type="ChEBI" id="CHEBI:15377"/>
        <dbReference type="ChEBI" id="CHEBI:28563"/>
        <dbReference type="ChEBI" id="CHEBI:59087"/>
        <dbReference type="ChEBI" id="CHEBI:139493"/>
        <dbReference type="EC" id="3.2.1.113"/>
    </reaction>
</comment>
<keyword evidence="15" id="KW-0472">Membrane</keyword>
<dbReference type="OrthoDB" id="8118055at2759"/>
<dbReference type="InterPro" id="IPR012341">
    <property type="entry name" value="6hp_glycosidase-like_sf"/>
</dbReference>
<dbReference type="Gene3D" id="1.50.10.10">
    <property type="match status" value="1"/>
</dbReference>
<keyword evidence="15" id="KW-1133">Transmembrane helix</keyword>
<keyword evidence="6 11" id="KW-0106">Calcium</keyword>
<dbReference type="GO" id="GO:0005975">
    <property type="term" value="P:carbohydrate metabolic process"/>
    <property type="evidence" value="ECO:0007669"/>
    <property type="project" value="InterPro"/>
</dbReference>
<proteinExistence type="inferred from homology"/>
<dbReference type="EMBL" id="VJMH01005636">
    <property type="protein sequence ID" value="KAF0693876.1"/>
    <property type="molecule type" value="Genomic_DNA"/>
</dbReference>
<dbReference type="Pfam" id="PF01532">
    <property type="entry name" value="Glyco_hydro_47"/>
    <property type="match status" value="1"/>
</dbReference>
<feature type="disulfide bond" evidence="12">
    <location>
        <begin position="403"/>
        <end position="432"/>
    </location>
</feature>
<keyword evidence="4 11" id="KW-0479">Metal-binding</keyword>
<evidence type="ECO:0000256" key="14">
    <source>
        <dbReference type="SAM" id="MobiDB-lite"/>
    </source>
</evidence>
<dbReference type="EMBL" id="CAADRA010005657">
    <property type="protein sequence ID" value="VFT92027.1"/>
    <property type="molecule type" value="Genomic_DNA"/>
</dbReference>
<dbReference type="InterPro" id="IPR036026">
    <property type="entry name" value="Seven-hairpin_glycosidases"/>
</dbReference>
<comment type="pathway">
    <text evidence="2">Protein modification; protein glycosylation.</text>
</comment>
<evidence type="ECO:0000313" key="18">
    <source>
        <dbReference type="Proteomes" id="UP000332933"/>
    </source>
</evidence>
<evidence type="ECO:0000256" key="15">
    <source>
        <dbReference type="SAM" id="Phobius"/>
    </source>
</evidence>
<evidence type="ECO:0000256" key="13">
    <source>
        <dbReference type="RuleBase" id="RU361193"/>
    </source>
</evidence>
<evidence type="ECO:0000256" key="3">
    <source>
        <dbReference type="ARBA" id="ARBA00007658"/>
    </source>
</evidence>
<evidence type="ECO:0000256" key="1">
    <source>
        <dbReference type="ARBA" id="ARBA00001913"/>
    </source>
</evidence>
<evidence type="ECO:0000256" key="11">
    <source>
        <dbReference type="PIRSR" id="PIRSR601382-2"/>
    </source>
</evidence>
<feature type="active site" evidence="10">
    <location>
        <position position="338"/>
    </location>
</feature>
<evidence type="ECO:0000313" key="17">
    <source>
        <dbReference type="EMBL" id="VFT92027.1"/>
    </source>
</evidence>
<evidence type="ECO:0000256" key="5">
    <source>
        <dbReference type="ARBA" id="ARBA00022801"/>
    </source>
</evidence>
<feature type="active site" evidence="10">
    <location>
        <position position="474"/>
    </location>
</feature>
<feature type="region of interest" description="Disordered" evidence="14">
    <location>
        <begin position="78"/>
        <end position="101"/>
    </location>
</feature>
<sequence length="577" mass="64540">MVRPLARTSRWYFGIGCLCFFATFFVLRSSQLMRTSMFLRHDSSLSQDVAANHMPRDATDADLGGAAVDRLVVDNDATSTVPSTQDHRHGNSRVKDASQPTRVSVMTTELASTSPLSSLLNDTTMQAKSVAAMKWAWKGYQAHAYGFDALNVQTMGTFSAMGHDMALTLVDSLDTLYLLGMMDEFNEAADWAEANMMAKHQLQGYVSAFETTIRALGGYLAAYQLSGRPGFLALADDLGTRLSRPFREVAFPRFQIDLVDGVAIGRSCLAEFTTIQLEFKYLARLTGKIEYADAVEAIMDRVAQNVKDSYPDGLLPISVNNDAGTFESDRITLGACGDSYYEYLLKQWLLSGKRDTKYRDMYATAVDSINRKLVGRSVKSNWTYLGELHPDGVLDSIMDHLVCFVPGMLALGYINGMPSWHLDLAKELLHSCFQMYNQTASKLAPERVVFNQDSVNGADIQVYLQDAFYILRPETVESLMILYRVTGDATYRAWGKVIFEAIERHCKMDQGGYSSVHHVDTATPTKGFRPEMESFFTAETLKYFYLLYSDETVVPLDKFVFTTEAHPFSIEKPIDIV</sequence>
<keyword evidence="13" id="KW-0326">Glycosidase</keyword>
<dbReference type="SUPFAM" id="SSF48225">
    <property type="entry name" value="Seven-hairpin glycosidases"/>
    <property type="match status" value="1"/>
</dbReference>
<evidence type="ECO:0000256" key="2">
    <source>
        <dbReference type="ARBA" id="ARBA00004922"/>
    </source>
</evidence>
<keyword evidence="15" id="KW-0812">Transmembrane</keyword>
<evidence type="ECO:0000256" key="7">
    <source>
        <dbReference type="ARBA" id="ARBA00023157"/>
    </source>
</evidence>
<dbReference type="EC" id="3.2.1.-" evidence="13"/>
<dbReference type="PANTHER" id="PTHR11742">
    <property type="entry name" value="MANNOSYL-OLIGOSACCHARIDE ALPHA-1,2-MANNOSIDASE-RELATED"/>
    <property type="match status" value="1"/>
</dbReference>
<feature type="active site" description="Proton donor" evidence="10">
    <location>
        <position position="446"/>
    </location>
</feature>
<organism evidence="17 18">
    <name type="scientific">Aphanomyces stellatus</name>
    <dbReference type="NCBI Taxonomy" id="120398"/>
    <lineage>
        <taxon>Eukaryota</taxon>
        <taxon>Sar</taxon>
        <taxon>Stramenopiles</taxon>
        <taxon>Oomycota</taxon>
        <taxon>Saprolegniomycetes</taxon>
        <taxon>Saprolegniales</taxon>
        <taxon>Verrucalvaceae</taxon>
        <taxon>Aphanomyces</taxon>
    </lineage>
</organism>